<proteinExistence type="predicted"/>
<sequence>MYRHNELHRTETFKPIMPALSPVVYNGPRITSCGRAGRCKPMEVCVAAHFHPAEPEKCVPTGYDSTSHLYERIEDLELIILIMSILIVLLLLVGLQLACVFCRISKNYATKAKSADAEGINLI</sequence>
<organism evidence="2 3">
    <name type="scientific">Bursaphelenchus xylophilus</name>
    <name type="common">Pinewood nematode worm</name>
    <name type="synonym">Aphelenchoides xylophilus</name>
    <dbReference type="NCBI Taxonomy" id="6326"/>
    <lineage>
        <taxon>Eukaryota</taxon>
        <taxon>Metazoa</taxon>
        <taxon>Ecdysozoa</taxon>
        <taxon>Nematoda</taxon>
        <taxon>Chromadorea</taxon>
        <taxon>Rhabditida</taxon>
        <taxon>Tylenchina</taxon>
        <taxon>Tylenchomorpha</taxon>
        <taxon>Aphelenchoidea</taxon>
        <taxon>Aphelenchoididae</taxon>
        <taxon>Bursaphelenchus</taxon>
    </lineage>
</organism>
<keyword evidence="1" id="KW-1133">Transmembrane helix</keyword>
<evidence type="ECO:0000256" key="1">
    <source>
        <dbReference type="SAM" id="Phobius"/>
    </source>
</evidence>
<dbReference type="Proteomes" id="UP000095284">
    <property type="component" value="Unplaced"/>
</dbReference>
<feature type="transmembrane region" description="Helical" evidence="1">
    <location>
        <begin position="78"/>
        <end position="104"/>
    </location>
</feature>
<evidence type="ECO:0000313" key="3">
    <source>
        <dbReference type="WBParaSite" id="BXY_0920700.1"/>
    </source>
</evidence>
<accession>A0A1I7S864</accession>
<name>A0A1I7S864_BURXY</name>
<dbReference type="WBParaSite" id="BXY_0920700.1">
    <property type="protein sequence ID" value="BXY_0920700.1"/>
    <property type="gene ID" value="BXY_0920700"/>
</dbReference>
<keyword evidence="1" id="KW-0472">Membrane</keyword>
<reference evidence="3" key="1">
    <citation type="submission" date="2016-11" db="UniProtKB">
        <authorList>
            <consortium name="WormBaseParasite"/>
        </authorList>
    </citation>
    <scope>IDENTIFICATION</scope>
</reference>
<protein>
    <submittedName>
        <fullName evidence="3">EGF-like domain-containing protein</fullName>
    </submittedName>
</protein>
<dbReference type="AlphaFoldDB" id="A0A1I7S864"/>
<keyword evidence="1" id="KW-0812">Transmembrane</keyword>
<evidence type="ECO:0000313" key="2">
    <source>
        <dbReference type="Proteomes" id="UP000095284"/>
    </source>
</evidence>